<feature type="compositionally biased region" description="Pro residues" evidence="1">
    <location>
        <begin position="264"/>
        <end position="288"/>
    </location>
</feature>
<feature type="compositionally biased region" description="Low complexity" evidence="1">
    <location>
        <begin position="289"/>
        <end position="302"/>
    </location>
</feature>
<dbReference type="AlphaFoldDB" id="A0AA39Y4I5"/>
<evidence type="ECO:0000313" key="3">
    <source>
        <dbReference type="Proteomes" id="UP001174936"/>
    </source>
</evidence>
<gene>
    <name evidence="2" type="ORF">B0T16DRAFT_390433</name>
</gene>
<comment type="caution">
    <text evidence="2">The sequence shown here is derived from an EMBL/GenBank/DDBJ whole genome shotgun (WGS) entry which is preliminary data.</text>
</comment>
<feature type="compositionally biased region" description="Polar residues" evidence="1">
    <location>
        <begin position="144"/>
        <end position="153"/>
    </location>
</feature>
<dbReference type="EMBL" id="JAULSV010000004">
    <property type="protein sequence ID" value="KAK0645902.1"/>
    <property type="molecule type" value="Genomic_DNA"/>
</dbReference>
<feature type="region of interest" description="Disordered" evidence="1">
    <location>
        <begin position="88"/>
        <end position="230"/>
    </location>
</feature>
<evidence type="ECO:0000313" key="2">
    <source>
        <dbReference type="EMBL" id="KAK0645902.1"/>
    </source>
</evidence>
<accession>A0AA39Y4I5</accession>
<sequence>MAPVVTPINQYLREQTIENCGFLSVPHAKIYLIVAKEPLGGFKAIAAKAEDGSREALLSESGANVQEALQRLFLRSAEAVQHHITANGFDFAPEKDDDSDFGSVSGKGGDDDGDASTDESLSDNETVSVASTRKANHGGRGKLRQSTSKSNRASAPVRANTRRPRSRTRSPSTARSASVSSTRASSPDTARADHDAAASHVRWRAHPHPGYGMQIRPPHMHTPWRSDPNLSRQPFVMRPPVFTGKNNNQGHLHYGMFTTGPGAAAPPPPPPPTTAQPTNPTPPPPPAPSGTSSSVVPTVAAPPAAPLPATKVFQDIFPPAPTNAKPQQGFLPFPGKQQPPHLLRDVRLRIRFEGGKKHERRILEQMPLTMRGIHNAAAAYLRRQPANNRMWPARVAVRQIMVGGAEYDLSGYRGDDLRPLVDSYTAGAGAVVPEVEVEVSFPPAPAPPLAVARAAGALPVPSMTGYFTGAENLVTLPTHPVPVLTAAGTTPPGPGAAEVNDWR</sequence>
<organism evidence="2 3">
    <name type="scientific">Cercophora newfieldiana</name>
    <dbReference type="NCBI Taxonomy" id="92897"/>
    <lineage>
        <taxon>Eukaryota</taxon>
        <taxon>Fungi</taxon>
        <taxon>Dikarya</taxon>
        <taxon>Ascomycota</taxon>
        <taxon>Pezizomycotina</taxon>
        <taxon>Sordariomycetes</taxon>
        <taxon>Sordariomycetidae</taxon>
        <taxon>Sordariales</taxon>
        <taxon>Lasiosphaeriaceae</taxon>
        <taxon>Cercophora</taxon>
    </lineage>
</organism>
<feature type="compositionally biased region" description="Polar residues" evidence="1">
    <location>
        <begin position="123"/>
        <end position="133"/>
    </location>
</feature>
<feature type="compositionally biased region" description="Acidic residues" evidence="1">
    <location>
        <begin position="111"/>
        <end position="122"/>
    </location>
</feature>
<protein>
    <submittedName>
        <fullName evidence="2">Uncharacterized protein</fullName>
    </submittedName>
</protein>
<proteinExistence type="predicted"/>
<feature type="region of interest" description="Disordered" evidence="1">
    <location>
        <begin position="246"/>
        <end position="302"/>
    </location>
</feature>
<keyword evidence="3" id="KW-1185">Reference proteome</keyword>
<name>A0AA39Y4I5_9PEZI</name>
<feature type="compositionally biased region" description="Basic residues" evidence="1">
    <location>
        <begin position="134"/>
        <end position="143"/>
    </location>
</feature>
<evidence type="ECO:0000256" key="1">
    <source>
        <dbReference type="SAM" id="MobiDB-lite"/>
    </source>
</evidence>
<reference evidence="2" key="1">
    <citation type="submission" date="2023-06" db="EMBL/GenBank/DDBJ databases">
        <title>Genome-scale phylogeny and comparative genomics of the fungal order Sordariales.</title>
        <authorList>
            <consortium name="Lawrence Berkeley National Laboratory"/>
            <person name="Hensen N."/>
            <person name="Bonometti L."/>
            <person name="Westerberg I."/>
            <person name="Brannstrom I.O."/>
            <person name="Guillou S."/>
            <person name="Cros-Aarteil S."/>
            <person name="Calhoun S."/>
            <person name="Haridas S."/>
            <person name="Kuo A."/>
            <person name="Mondo S."/>
            <person name="Pangilinan J."/>
            <person name="Riley R."/>
            <person name="Labutti K."/>
            <person name="Andreopoulos B."/>
            <person name="Lipzen A."/>
            <person name="Chen C."/>
            <person name="Yanf M."/>
            <person name="Daum C."/>
            <person name="Ng V."/>
            <person name="Clum A."/>
            <person name="Steindorff A."/>
            <person name="Ohm R."/>
            <person name="Martin F."/>
            <person name="Silar P."/>
            <person name="Natvig D."/>
            <person name="Lalanne C."/>
            <person name="Gautier V."/>
            <person name="Ament-Velasquez S.L."/>
            <person name="Kruys A."/>
            <person name="Hutchinson M.I."/>
            <person name="Powell A.J."/>
            <person name="Barry K."/>
            <person name="Miller A.N."/>
            <person name="Grigoriev I.V."/>
            <person name="Debuchy R."/>
            <person name="Gladieux P."/>
            <person name="Thoren M.H."/>
            <person name="Johannesson H."/>
        </authorList>
    </citation>
    <scope>NUCLEOTIDE SEQUENCE</scope>
    <source>
        <strain evidence="2">SMH2532-1</strain>
    </source>
</reference>
<feature type="compositionally biased region" description="Low complexity" evidence="1">
    <location>
        <begin position="169"/>
        <end position="187"/>
    </location>
</feature>
<dbReference type="Proteomes" id="UP001174936">
    <property type="component" value="Unassembled WGS sequence"/>
</dbReference>